<organism evidence="1">
    <name type="scientific">marine sediment metagenome</name>
    <dbReference type="NCBI Taxonomy" id="412755"/>
    <lineage>
        <taxon>unclassified sequences</taxon>
        <taxon>metagenomes</taxon>
        <taxon>ecological metagenomes</taxon>
    </lineage>
</organism>
<feature type="non-terminal residue" evidence="1">
    <location>
        <position position="1"/>
    </location>
</feature>
<proteinExistence type="predicted"/>
<dbReference type="AlphaFoldDB" id="X1REZ5"/>
<accession>X1REZ5</accession>
<name>X1REZ5_9ZZZZ</name>
<reference evidence="1" key="1">
    <citation type="journal article" date="2014" name="Front. Microbiol.">
        <title>High frequency of phylogenetically diverse reductive dehalogenase-homologous genes in deep subseafloor sedimentary metagenomes.</title>
        <authorList>
            <person name="Kawai M."/>
            <person name="Futagami T."/>
            <person name="Toyoda A."/>
            <person name="Takaki Y."/>
            <person name="Nishi S."/>
            <person name="Hori S."/>
            <person name="Arai W."/>
            <person name="Tsubouchi T."/>
            <person name="Morono Y."/>
            <person name="Uchiyama I."/>
            <person name="Ito T."/>
            <person name="Fujiyama A."/>
            <person name="Inagaki F."/>
            <person name="Takami H."/>
        </authorList>
    </citation>
    <scope>NUCLEOTIDE SEQUENCE</scope>
    <source>
        <strain evidence="1">Expedition CK06-06</strain>
    </source>
</reference>
<comment type="caution">
    <text evidence="1">The sequence shown here is derived from an EMBL/GenBank/DDBJ whole genome shotgun (WGS) entry which is preliminary data.</text>
</comment>
<protein>
    <submittedName>
        <fullName evidence="1">Uncharacterized protein</fullName>
    </submittedName>
</protein>
<evidence type="ECO:0000313" key="1">
    <source>
        <dbReference type="EMBL" id="GAI54159.1"/>
    </source>
</evidence>
<dbReference type="EMBL" id="BARV01037767">
    <property type="protein sequence ID" value="GAI54159.1"/>
    <property type="molecule type" value="Genomic_DNA"/>
</dbReference>
<sequence length="99" mass="11355">RYFDQLNKIYGLDLRVVKVPANVGETQKIIEIARLNKARVIGVRVYNEADHQPVAEWLEEDPGHRAVLFHSAAYDLGNRLFFEFPTQTTFGDLSPKIVK</sequence>
<gene>
    <name evidence="1" type="ORF">S06H3_58357</name>
</gene>